<feature type="chain" id="PRO_5032394957" description="Haemolysin activator HlyB C-terminal domain-containing protein" evidence="1">
    <location>
        <begin position="26"/>
        <end position="554"/>
    </location>
</feature>
<feature type="domain" description="Haemolysin activator HlyB C-terminal" evidence="2">
    <location>
        <begin position="411"/>
        <end position="513"/>
    </location>
</feature>
<proteinExistence type="predicted"/>
<dbReference type="EMBL" id="CP061813">
    <property type="protein sequence ID" value="QOD62277.1"/>
    <property type="molecule type" value="Genomic_DNA"/>
</dbReference>
<keyword evidence="1" id="KW-0732">Signal</keyword>
<accession>A0A7L8AJY4</accession>
<dbReference type="Gene3D" id="2.40.160.50">
    <property type="entry name" value="membrane protein fhac: a member of the omp85/tpsb transporter family"/>
    <property type="match status" value="1"/>
</dbReference>
<evidence type="ECO:0000313" key="4">
    <source>
        <dbReference type="Proteomes" id="UP000516764"/>
    </source>
</evidence>
<evidence type="ECO:0000259" key="2">
    <source>
        <dbReference type="Pfam" id="PF03865"/>
    </source>
</evidence>
<dbReference type="RefSeq" id="WP_088354724.1">
    <property type="nucleotide sequence ID" value="NZ_CP061813.1"/>
</dbReference>
<name>A0A7L8AJY4_9FLAO</name>
<dbReference type="Pfam" id="PF03865">
    <property type="entry name" value="ShlB"/>
    <property type="match status" value="1"/>
</dbReference>
<feature type="signal peptide" evidence="1">
    <location>
        <begin position="1"/>
        <end position="25"/>
    </location>
</feature>
<dbReference type="AlphaFoldDB" id="A0A7L8AJY4"/>
<evidence type="ECO:0000256" key="1">
    <source>
        <dbReference type="SAM" id="SignalP"/>
    </source>
</evidence>
<sequence>MKQKVTLFILLFSTTISLNSLFAQKYTLTLSSKTAAELSVLHKIDYQKKHKDSLSIYNELDRVSSYLKKIGYFSNTINSVSKDLNNFTVIFQLNERIENAVLIFKNPSSSLLKEFNFEGNSITIPIEKLQQILSTFSKNLEKDGKSFSKVQLTDVSIKSKKLYGTLIIEESKKRIITKTIVKGYKDFPKSYFKNYYNINRNTIFNKQKLETIKRLSNNLSFVEEIKPPEILFTKDSTYLYIYLKKRNSSSFNGLINFSSNESGNLIFNGHIDLKLNNIFNTGENLNLFWNSIGEEKQEFELSLNTPYILNSKISPDISFSIYKQDSTFINTKFNTNINYSINEKSKIGLTFSLEDSEKLINDSKNNVYTFNNFFLGTTFQFNIPKNDFFRNDKFSFDINPSIGKRTSLIESSNQFKIHLNTSYIFDINNRNSIFIRNNTGYLNSTNFIENELFRIGGSKSIRGFNEQSIFAKDYTFFNIEYRYVTSEKSYLYSITDIGKINTTIKSEDLLSIGLGYLFTSRNSQINLSVASILNTNTKIDLKSTQLSLNWKNFF</sequence>
<dbReference type="InterPro" id="IPR005565">
    <property type="entry name" value="Hemolysn_activator_HlyB_C"/>
</dbReference>
<evidence type="ECO:0000313" key="3">
    <source>
        <dbReference type="EMBL" id="QOD62277.1"/>
    </source>
</evidence>
<reference evidence="3 4" key="1">
    <citation type="journal article" date="2016" name="Int. J. Syst. Evol. Microbiol.">
        <title>Polaribacter haliotis sp. nov., isolated from the gut of abalone Haliotis discus hannai.</title>
        <authorList>
            <person name="Kim Y.O."/>
            <person name="Park I.S."/>
            <person name="Park S."/>
            <person name="Nam B.H."/>
            <person name="Park J.M."/>
            <person name="Kim D.G."/>
            <person name="Yoon J.H."/>
        </authorList>
    </citation>
    <scope>NUCLEOTIDE SEQUENCE [LARGE SCALE GENOMIC DNA]</scope>
    <source>
        <strain evidence="3 4">KCTC 52418</strain>
    </source>
</reference>
<gene>
    <name evidence="3" type="ORF">H9I45_07500</name>
</gene>
<organism evidence="3 4">
    <name type="scientific">Polaribacter haliotis</name>
    <dbReference type="NCBI Taxonomy" id="1888915"/>
    <lineage>
        <taxon>Bacteria</taxon>
        <taxon>Pseudomonadati</taxon>
        <taxon>Bacteroidota</taxon>
        <taxon>Flavobacteriia</taxon>
        <taxon>Flavobacteriales</taxon>
        <taxon>Flavobacteriaceae</taxon>
    </lineage>
</organism>
<keyword evidence="4" id="KW-1185">Reference proteome</keyword>
<dbReference type="Proteomes" id="UP000516764">
    <property type="component" value="Chromosome"/>
</dbReference>
<dbReference type="KEGG" id="phal:H9I45_07500"/>
<dbReference type="OrthoDB" id="9811416at2"/>
<protein>
    <recommendedName>
        <fullName evidence="2">Haemolysin activator HlyB C-terminal domain-containing protein</fullName>
    </recommendedName>
</protein>